<evidence type="ECO:0000313" key="12">
    <source>
        <dbReference type="EMBL" id="MBI2677694.1"/>
    </source>
</evidence>
<feature type="domain" description="Doubled CXXCH motif" evidence="10">
    <location>
        <begin position="275"/>
        <end position="308"/>
    </location>
</feature>
<keyword evidence="7" id="KW-0408">Iron</keyword>
<evidence type="ECO:0000256" key="4">
    <source>
        <dbReference type="ARBA" id="ARBA00022617"/>
    </source>
</evidence>
<evidence type="ECO:0000313" key="13">
    <source>
        <dbReference type="Proteomes" id="UP000779809"/>
    </source>
</evidence>
<dbReference type="GO" id="GO:0030313">
    <property type="term" value="C:cell envelope"/>
    <property type="evidence" value="ECO:0007669"/>
    <property type="project" value="UniProtKB-SubCell"/>
</dbReference>
<protein>
    <submittedName>
        <fullName evidence="12">Cytochrome c3 family protein</fullName>
    </submittedName>
</protein>
<comment type="subcellular location">
    <subcellularLocation>
        <location evidence="2">Cell envelope</location>
    </subcellularLocation>
</comment>
<accession>A0A932A8U1</accession>
<keyword evidence="8" id="KW-0472">Membrane</keyword>
<dbReference type="EMBL" id="JACPNR010000004">
    <property type="protein sequence ID" value="MBI2677694.1"/>
    <property type="molecule type" value="Genomic_DNA"/>
</dbReference>
<dbReference type="CDD" id="cd08168">
    <property type="entry name" value="Cytochrom_C3"/>
    <property type="match status" value="1"/>
</dbReference>
<dbReference type="GO" id="GO:0046872">
    <property type="term" value="F:metal ion binding"/>
    <property type="evidence" value="ECO:0007669"/>
    <property type="project" value="UniProtKB-KW"/>
</dbReference>
<evidence type="ECO:0000256" key="2">
    <source>
        <dbReference type="ARBA" id="ARBA00004196"/>
    </source>
</evidence>
<evidence type="ECO:0000256" key="9">
    <source>
        <dbReference type="SAM" id="SignalP"/>
    </source>
</evidence>
<gene>
    <name evidence="12" type="ORF">HYX28_02820</name>
</gene>
<evidence type="ECO:0000256" key="7">
    <source>
        <dbReference type="ARBA" id="ARBA00023004"/>
    </source>
</evidence>
<dbReference type="SUPFAM" id="SSF48695">
    <property type="entry name" value="Multiheme cytochromes"/>
    <property type="match status" value="1"/>
</dbReference>
<evidence type="ECO:0000256" key="6">
    <source>
        <dbReference type="ARBA" id="ARBA00022982"/>
    </source>
</evidence>
<feature type="chain" id="PRO_5036791149" evidence="9">
    <location>
        <begin position="33"/>
        <end position="431"/>
    </location>
</feature>
<organism evidence="12 13">
    <name type="scientific">Candidatus Korobacter versatilis</name>
    <dbReference type="NCBI Taxonomy" id="658062"/>
    <lineage>
        <taxon>Bacteria</taxon>
        <taxon>Pseudomonadati</taxon>
        <taxon>Acidobacteriota</taxon>
        <taxon>Terriglobia</taxon>
        <taxon>Terriglobales</taxon>
        <taxon>Candidatus Korobacteraceae</taxon>
        <taxon>Candidatus Korobacter</taxon>
    </lineage>
</organism>
<keyword evidence="5" id="KW-0479">Metal-binding</keyword>
<evidence type="ECO:0000256" key="8">
    <source>
        <dbReference type="SAM" id="Phobius"/>
    </source>
</evidence>
<keyword evidence="8" id="KW-0812">Transmembrane</keyword>
<keyword evidence="4" id="KW-0349">Heme</keyword>
<comment type="caution">
    <text evidence="12">The sequence shown here is derived from an EMBL/GenBank/DDBJ whole genome shotgun (WGS) entry which is preliminary data.</text>
</comment>
<keyword evidence="3" id="KW-0813">Transport</keyword>
<evidence type="ECO:0000259" key="11">
    <source>
        <dbReference type="Pfam" id="PF14537"/>
    </source>
</evidence>
<keyword evidence="8" id="KW-1133">Transmembrane helix</keyword>
<keyword evidence="6" id="KW-0249">Electron transport</keyword>
<dbReference type="Pfam" id="PF09699">
    <property type="entry name" value="Paired_CXXCH_1"/>
    <property type="match status" value="1"/>
</dbReference>
<proteinExistence type="predicted"/>
<dbReference type="AlphaFoldDB" id="A0A932A8U1"/>
<dbReference type="Proteomes" id="UP000779809">
    <property type="component" value="Unassembled WGS sequence"/>
</dbReference>
<dbReference type="InterPro" id="IPR010177">
    <property type="entry name" value="Paired_CXXCH_1"/>
</dbReference>
<feature type="domain" description="Tetrahaem cytochrome" evidence="11">
    <location>
        <begin position="69"/>
        <end position="188"/>
    </location>
</feature>
<sequence>MRTTRNNLSPRVAGALRAAAFAVLLCAASAWAQEKPAAPPPAKKNSCVECHSVLDGPLQVTPEMAAQDIHASKGIDCAACHGGDPTADDDSAMSKAKGFKGKPKRSDIPQLCASCHSNGEYMRKYNPSLRTDQLAQYRTSVHGKKLKAGDDKVAVCSDCHTPHTILPANDPRSKVNALNVVSTCGSCHADAARMKPYGIPTDQVAGYNVSVHHEALTVRGDMSAPTCVTCHGNHGAAPPGLSSVENVCANCHVFQGQLFDGSPHKQPFAAAGLPGCVTCHSNHKIVRPSDAMLGSGPQSVCSNCHTGDDAGMKQAIAMKSGLERLHQKIDQADELLERAERSGMEVSQAKLVQAQARAALTKARVSVHSFGAAGMKADIESGLKLAEDDLHAGEQAMAERDYRRKGLGIAVVLILLTIAGLFLFIRQLERR</sequence>
<comment type="cofactor">
    <cofactor evidence="1">
        <name>heme c</name>
        <dbReference type="ChEBI" id="CHEBI:61717"/>
    </cofactor>
</comment>
<dbReference type="InterPro" id="IPR036280">
    <property type="entry name" value="Multihaem_cyt_sf"/>
</dbReference>
<name>A0A932A8U1_9BACT</name>
<feature type="signal peptide" evidence="9">
    <location>
        <begin position="1"/>
        <end position="32"/>
    </location>
</feature>
<evidence type="ECO:0000256" key="3">
    <source>
        <dbReference type="ARBA" id="ARBA00022448"/>
    </source>
</evidence>
<evidence type="ECO:0000256" key="5">
    <source>
        <dbReference type="ARBA" id="ARBA00022723"/>
    </source>
</evidence>
<keyword evidence="9" id="KW-0732">Signal</keyword>
<dbReference type="InterPro" id="IPR012286">
    <property type="entry name" value="Tetrahaem_cytochrome"/>
</dbReference>
<evidence type="ECO:0000259" key="10">
    <source>
        <dbReference type="Pfam" id="PF09699"/>
    </source>
</evidence>
<feature type="transmembrane region" description="Helical" evidence="8">
    <location>
        <begin position="406"/>
        <end position="425"/>
    </location>
</feature>
<reference evidence="12" key="1">
    <citation type="submission" date="2020-07" db="EMBL/GenBank/DDBJ databases">
        <title>Huge and variable diversity of episymbiotic CPR bacteria and DPANN archaea in groundwater ecosystems.</title>
        <authorList>
            <person name="He C.Y."/>
            <person name="Keren R."/>
            <person name="Whittaker M."/>
            <person name="Farag I.F."/>
            <person name="Doudna J."/>
            <person name="Cate J.H.D."/>
            <person name="Banfield J.F."/>
        </authorList>
    </citation>
    <scope>NUCLEOTIDE SEQUENCE</scope>
    <source>
        <strain evidence="12">NC_groundwater_580_Pr5_B-0.1um_64_19</strain>
    </source>
</reference>
<dbReference type="Gene3D" id="1.10.1130.10">
    <property type="entry name" value="Flavocytochrome C3, Chain A"/>
    <property type="match status" value="2"/>
</dbReference>
<dbReference type="Pfam" id="PF14537">
    <property type="entry name" value="Cytochrom_c3_2"/>
    <property type="match status" value="1"/>
</dbReference>
<evidence type="ECO:0000256" key="1">
    <source>
        <dbReference type="ARBA" id="ARBA00001926"/>
    </source>
</evidence>